<dbReference type="InterPro" id="IPR000642">
    <property type="entry name" value="Peptidase_M41"/>
</dbReference>
<dbReference type="GO" id="GO:0004176">
    <property type="term" value="F:ATP-dependent peptidase activity"/>
    <property type="evidence" value="ECO:0007669"/>
    <property type="project" value="InterPro"/>
</dbReference>
<dbReference type="SUPFAM" id="SSF140990">
    <property type="entry name" value="FtsH protease domain-like"/>
    <property type="match status" value="1"/>
</dbReference>
<dbReference type="EMBL" id="VZUL01000002">
    <property type="protein sequence ID" value="KAB1086304.1"/>
    <property type="molecule type" value="Genomic_DNA"/>
</dbReference>
<evidence type="ECO:0000256" key="1">
    <source>
        <dbReference type="SAM" id="MobiDB-lite"/>
    </source>
</evidence>
<dbReference type="PANTHER" id="PTHR23076:SF97">
    <property type="entry name" value="ATP-DEPENDENT ZINC METALLOPROTEASE YME1L1"/>
    <property type="match status" value="1"/>
</dbReference>
<evidence type="ECO:0000313" key="3">
    <source>
        <dbReference type="EMBL" id="KAB1086304.1"/>
    </source>
</evidence>
<dbReference type="Gene3D" id="1.10.8.60">
    <property type="match status" value="1"/>
</dbReference>
<sequence length="668" mass="74525">MDKALTDSLDRYIVKLQEAAEQLKSPRKYEFRLTKRNLPAIALKSATDFLAYCALVALFRRNIGALSEPSCVALIAVPPQWQLKDVHDAANIILKDKKGFKFCLHPSSKHKRGWEIDPAELLESGEKLIVFTQEGSILHEDFELAATLSDRLAVCDIRHLRALAIFRRCGNLTDEQGAVIAEQASERMEAIFRRDQPASRAAMKLLKVGKIAPGNERLLDVSKGFGEASVWADSLKKDLSDWRQGKLPWAEVDKGCLLYGPPGTGKTRFAAALAAHCDLHLEATSIPKWQSYKDGDLGDMLKAMYQAFGSAKDNAPCLLFLDEFDAIGDRAKFPSRHETYSTTVVNALLECLDGTEGREGVVVLGACNYPERIDPALLRSGRLEKHVRFPLPDAVARGEILEFHLPNLAGEAALREIAARLPGKSGADIERLAREARRIARKENRDVNISDVRSQVQVRPPLDAKTLYRVAIHEAGHALVSHALMLGKIEWVEIYDNIENFATTVDANGGMFMERPHREFLTRWDTMKMITSDLAGAAAEDLVFGHRANWSTGSQGSDFASATALAIRMVTEYAFGNSLYYLPGSVDMTSPPKLWEDLALRDDVTEILQEQYQRARDMLDGLKPTLLKLAEALVKYKRLDARQLEAYWPGSRKGMPPRSQRQKSGHQH</sequence>
<proteinExistence type="predicted"/>
<dbReference type="InterPro" id="IPR003959">
    <property type="entry name" value="ATPase_AAA_core"/>
</dbReference>
<dbReference type="GO" id="GO:0016887">
    <property type="term" value="F:ATP hydrolysis activity"/>
    <property type="evidence" value="ECO:0007669"/>
    <property type="project" value="InterPro"/>
</dbReference>
<dbReference type="Pfam" id="PF01434">
    <property type="entry name" value="Peptidase_M41"/>
    <property type="match status" value="1"/>
</dbReference>
<dbReference type="InterPro" id="IPR037219">
    <property type="entry name" value="Peptidase_M41-like"/>
</dbReference>
<evidence type="ECO:0000259" key="2">
    <source>
        <dbReference type="SMART" id="SM00382"/>
    </source>
</evidence>
<dbReference type="GO" id="GO:0005886">
    <property type="term" value="C:plasma membrane"/>
    <property type="evidence" value="ECO:0007669"/>
    <property type="project" value="TreeGrafter"/>
</dbReference>
<dbReference type="InterPro" id="IPR027417">
    <property type="entry name" value="P-loop_NTPase"/>
</dbReference>
<evidence type="ECO:0000313" key="4">
    <source>
        <dbReference type="Proteomes" id="UP000386575"/>
    </source>
</evidence>
<reference evidence="3 4" key="1">
    <citation type="submission" date="2019-09" db="EMBL/GenBank/DDBJ databases">
        <title>Genome sequencing of Ng87 strain.</title>
        <authorList>
            <person name="Karasev E.S."/>
            <person name="Andronov E."/>
        </authorList>
    </citation>
    <scope>NUCLEOTIDE SEQUENCE [LARGE SCALE GENOMIC DNA]</scope>
    <source>
        <strain evidence="3 4">Ng87</strain>
    </source>
</reference>
<feature type="domain" description="AAA+ ATPase" evidence="2">
    <location>
        <begin position="252"/>
        <end position="393"/>
    </location>
</feature>
<dbReference type="GO" id="GO:0030163">
    <property type="term" value="P:protein catabolic process"/>
    <property type="evidence" value="ECO:0007669"/>
    <property type="project" value="TreeGrafter"/>
</dbReference>
<dbReference type="Pfam" id="PF00004">
    <property type="entry name" value="AAA"/>
    <property type="match status" value="1"/>
</dbReference>
<feature type="region of interest" description="Disordered" evidence="1">
    <location>
        <begin position="648"/>
        <end position="668"/>
    </location>
</feature>
<dbReference type="InterPro" id="IPR003593">
    <property type="entry name" value="AAA+_ATPase"/>
</dbReference>
<dbReference type="SMART" id="SM00382">
    <property type="entry name" value="AAA"/>
    <property type="match status" value="1"/>
</dbReference>
<protein>
    <submittedName>
        <fullName evidence="3">AAA family ATPase</fullName>
    </submittedName>
</protein>
<dbReference type="GO" id="GO:0005524">
    <property type="term" value="F:ATP binding"/>
    <property type="evidence" value="ECO:0007669"/>
    <property type="project" value="InterPro"/>
</dbReference>
<dbReference type="Gene3D" id="1.20.58.760">
    <property type="entry name" value="Peptidase M41"/>
    <property type="match status" value="1"/>
</dbReference>
<organism evidence="3 4">
    <name type="scientific">Neorhizobium galegae</name>
    <name type="common">Rhizobium galegae</name>
    <dbReference type="NCBI Taxonomy" id="399"/>
    <lineage>
        <taxon>Bacteria</taxon>
        <taxon>Pseudomonadati</taxon>
        <taxon>Pseudomonadota</taxon>
        <taxon>Alphaproteobacteria</taxon>
        <taxon>Hyphomicrobiales</taxon>
        <taxon>Rhizobiaceae</taxon>
        <taxon>Rhizobium/Agrobacterium group</taxon>
        <taxon>Neorhizobium</taxon>
    </lineage>
</organism>
<dbReference type="Proteomes" id="UP000386575">
    <property type="component" value="Unassembled WGS sequence"/>
</dbReference>
<dbReference type="Gene3D" id="3.40.50.300">
    <property type="entry name" value="P-loop containing nucleotide triphosphate hydrolases"/>
    <property type="match status" value="1"/>
</dbReference>
<dbReference type="GO" id="GO:0006508">
    <property type="term" value="P:proteolysis"/>
    <property type="evidence" value="ECO:0007669"/>
    <property type="project" value="InterPro"/>
</dbReference>
<dbReference type="GO" id="GO:0004222">
    <property type="term" value="F:metalloendopeptidase activity"/>
    <property type="evidence" value="ECO:0007669"/>
    <property type="project" value="InterPro"/>
</dbReference>
<accession>A0A6A1TRV3</accession>
<dbReference type="SUPFAM" id="SSF52540">
    <property type="entry name" value="P-loop containing nucleoside triphosphate hydrolases"/>
    <property type="match status" value="1"/>
</dbReference>
<gene>
    <name evidence="3" type="ORF">F4V91_07560</name>
</gene>
<dbReference type="AlphaFoldDB" id="A0A6A1TRV3"/>
<comment type="caution">
    <text evidence="3">The sequence shown here is derived from an EMBL/GenBank/DDBJ whole genome shotgun (WGS) entry which is preliminary data.</text>
</comment>
<dbReference type="PANTHER" id="PTHR23076">
    <property type="entry name" value="METALLOPROTEASE M41 FTSH"/>
    <property type="match status" value="1"/>
</dbReference>
<dbReference type="CDD" id="cd19481">
    <property type="entry name" value="RecA-like_protease"/>
    <property type="match status" value="1"/>
</dbReference>
<dbReference type="RefSeq" id="WP_151041756.1">
    <property type="nucleotide sequence ID" value="NZ_VZUL01000002.1"/>
</dbReference>
<name>A0A6A1TRV3_NEOGA</name>